<sequence>MISYPHNAGSAMTRVIQGGLDGPVVVLLHGLSARADRWKHNLDALGQAGVRAMAIDLPGHGFASKHEDFDYSAHGYSRWLDQFVQTLGVEKLVLVGTSFGGFVAAHYAADHPERVAGLMAVGAIGLVPAGEARRMKTVQWLGEMQKEQIRSRMYRGVLDPQLISEELVEEDYRINNSAGAAEAFAALARYYRERLDDDAVAARLADAASRFPVSIVWGRDDPSVSPDYGARAHQIIAGSTLTFVDDCGHFPYWERPAEFNALLTNFVKRCI</sequence>
<dbReference type="AlphaFoldDB" id="Q13H58"/>
<proteinExistence type="predicted"/>
<dbReference type="PATRIC" id="fig|266265.5.peg.8446"/>
<dbReference type="GO" id="GO:0016020">
    <property type="term" value="C:membrane"/>
    <property type="evidence" value="ECO:0007669"/>
    <property type="project" value="TreeGrafter"/>
</dbReference>
<dbReference type="STRING" id="266265.Bxe_C0683"/>
<protein>
    <submittedName>
        <fullName evidence="2">Hydrolase</fullName>
        <ecNumber evidence="2">3.7.1.-</ecNumber>
    </submittedName>
</protein>
<keyword evidence="3" id="KW-1185">Reference proteome</keyword>
<dbReference type="ESTHER" id="burxl-q13h58">
    <property type="family name" value="Carbon-carbon_bond_hydrolase"/>
</dbReference>
<dbReference type="KEGG" id="bxb:DR64_7757"/>
<keyword evidence="2" id="KW-0378">Hydrolase</keyword>
<gene>
    <name evidence="2" type="ORF">Bxe_C0683</name>
</gene>
<dbReference type="PRINTS" id="PR00111">
    <property type="entry name" value="ABHYDROLASE"/>
</dbReference>
<dbReference type="PRINTS" id="PR00412">
    <property type="entry name" value="EPOXHYDRLASE"/>
</dbReference>
<dbReference type="InterPro" id="IPR000073">
    <property type="entry name" value="AB_hydrolase_1"/>
</dbReference>
<accession>Q13H58</accession>
<feature type="domain" description="AB hydrolase-1" evidence="1">
    <location>
        <begin position="23"/>
        <end position="256"/>
    </location>
</feature>
<dbReference type="Gene3D" id="3.40.50.1820">
    <property type="entry name" value="alpha/beta hydrolase"/>
    <property type="match status" value="1"/>
</dbReference>
<dbReference type="Proteomes" id="UP000001817">
    <property type="component" value="Chromosome 3"/>
</dbReference>
<dbReference type="RefSeq" id="WP_011493837.1">
    <property type="nucleotide sequence ID" value="NC_007953.1"/>
</dbReference>
<dbReference type="PANTHER" id="PTHR43798">
    <property type="entry name" value="MONOACYLGLYCEROL LIPASE"/>
    <property type="match status" value="1"/>
</dbReference>
<dbReference type="InterPro" id="IPR000639">
    <property type="entry name" value="Epox_hydrolase-like"/>
</dbReference>
<evidence type="ECO:0000259" key="1">
    <source>
        <dbReference type="Pfam" id="PF00561"/>
    </source>
</evidence>
<organism evidence="2 3">
    <name type="scientific">Paraburkholderia xenovorans (strain LB400)</name>
    <dbReference type="NCBI Taxonomy" id="266265"/>
    <lineage>
        <taxon>Bacteria</taxon>
        <taxon>Pseudomonadati</taxon>
        <taxon>Pseudomonadota</taxon>
        <taxon>Betaproteobacteria</taxon>
        <taxon>Burkholderiales</taxon>
        <taxon>Burkholderiaceae</taxon>
        <taxon>Paraburkholderia</taxon>
    </lineage>
</organism>
<dbReference type="InterPro" id="IPR050266">
    <property type="entry name" value="AB_hydrolase_sf"/>
</dbReference>
<dbReference type="OrthoDB" id="9802676at2"/>
<dbReference type="KEGG" id="bxe:Bxe_C0683"/>
<reference evidence="2 3" key="1">
    <citation type="journal article" date="2006" name="Proc. Natl. Acad. Sci. U.S.A.">
        <title>Burkholderia xenovorans LB400 harbors a multi-replicon, 9.73-Mbp genome shaped for versatility.</title>
        <authorList>
            <person name="Chain P.S."/>
            <person name="Denef V.J."/>
            <person name="Konstantinidis K.T."/>
            <person name="Vergez L.M."/>
            <person name="Agullo L."/>
            <person name="Reyes V.L."/>
            <person name="Hauser L."/>
            <person name="Cordova M."/>
            <person name="Gomez L."/>
            <person name="Gonzalez M."/>
            <person name="Land M."/>
            <person name="Lao V."/>
            <person name="Larimer F."/>
            <person name="LiPuma J.J."/>
            <person name="Mahenthiralingam E."/>
            <person name="Malfatti S.A."/>
            <person name="Marx C.J."/>
            <person name="Parnell J.J."/>
            <person name="Ramette A."/>
            <person name="Richardson P."/>
            <person name="Seeger M."/>
            <person name="Smith D."/>
            <person name="Spilker T."/>
            <person name="Sul W.J."/>
            <person name="Tsoi T.V."/>
            <person name="Ulrich L.E."/>
            <person name="Zhulin I.B."/>
            <person name="Tiedje J.M."/>
        </authorList>
    </citation>
    <scope>NUCLEOTIDE SEQUENCE [LARGE SCALE GENOMIC DNA]</scope>
    <source>
        <strain evidence="2 3">LB400</strain>
    </source>
</reference>
<dbReference type="GO" id="GO:0016787">
    <property type="term" value="F:hydrolase activity"/>
    <property type="evidence" value="ECO:0007669"/>
    <property type="project" value="UniProtKB-KW"/>
</dbReference>
<dbReference type="EMBL" id="CP000272">
    <property type="protein sequence ID" value="ABE36581.1"/>
    <property type="molecule type" value="Genomic_DNA"/>
</dbReference>
<evidence type="ECO:0000313" key="3">
    <source>
        <dbReference type="Proteomes" id="UP000001817"/>
    </source>
</evidence>
<dbReference type="EC" id="3.7.1.-" evidence="2"/>
<name>Q13H58_PARXL</name>
<dbReference type="PANTHER" id="PTHR43798:SF33">
    <property type="entry name" value="HYDROLASE, PUTATIVE (AFU_ORTHOLOGUE AFUA_2G14860)-RELATED"/>
    <property type="match status" value="1"/>
</dbReference>
<dbReference type="InterPro" id="IPR029058">
    <property type="entry name" value="AB_hydrolase_fold"/>
</dbReference>
<dbReference type="eggNOG" id="COG2267">
    <property type="taxonomic scope" value="Bacteria"/>
</dbReference>
<dbReference type="Pfam" id="PF00561">
    <property type="entry name" value="Abhydrolase_1"/>
    <property type="match status" value="1"/>
</dbReference>
<evidence type="ECO:0000313" key="2">
    <source>
        <dbReference type="EMBL" id="ABE36581.1"/>
    </source>
</evidence>
<dbReference type="SUPFAM" id="SSF53474">
    <property type="entry name" value="alpha/beta-Hydrolases"/>
    <property type="match status" value="1"/>
</dbReference>